<dbReference type="GO" id="GO:0030003">
    <property type="term" value="P:intracellular monoatomic cation homeostasis"/>
    <property type="evidence" value="ECO:0007669"/>
    <property type="project" value="TreeGrafter"/>
</dbReference>
<comment type="similarity">
    <text evidence="2">Belongs to the ZIP transporter (TC 2.A.5) family.</text>
</comment>
<keyword evidence="5 7" id="KW-0472">Membrane</keyword>
<evidence type="ECO:0000313" key="9">
    <source>
        <dbReference type="EMBL" id="KAJ1160723.1"/>
    </source>
</evidence>
<evidence type="ECO:0000256" key="5">
    <source>
        <dbReference type="ARBA" id="ARBA00023136"/>
    </source>
</evidence>
<feature type="transmembrane region" description="Helical" evidence="7">
    <location>
        <begin position="611"/>
        <end position="631"/>
    </location>
</feature>
<feature type="transmembrane region" description="Helical" evidence="7">
    <location>
        <begin position="573"/>
        <end position="590"/>
    </location>
</feature>
<dbReference type="GO" id="GO:0005385">
    <property type="term" value="F:zinc ion transmembrane transporter activity"/>
    <property type="evidence" value="ECO:0007669"/>
    <property type="project" value="TreeGrafter"/>
</dbReference>
<gene>
    <name evidence="9" type="ORF">NDU88_001216</name>
</gene>
<evidence type="ECO:0000256" key="2">
    <source>
        <dbReference type="ARBA" id="ARBA00006939"/>
    </source>
</evidence>
<dbReference type="GO" id="GO:0005886">
    <property type="term" value="C:plasma membrane"/>
    <property type="evidence" value="ECO:0007669"/>
    <property type="project" value="TreeGrafter"/>
</dbReference>
<dbReference type="PANTHER" id="PTHR12191:SF17">
    <property type="entry name" value="ZINC TRANSPORTER ZIP5"/>
    <property type="match status" value="1"/>
</dbReference>
<dbReference type="InterPro" id="IPR050799">
    <property type="entry name" value="ZIP_Transporter"/>
</dbReference>
<evidence type="ECO:0000256" key="7">
    <source>
        <dbReference type="SAM" id="Phobius"/>
    </source>
</evidence>
<dbReference type="GO" id="GO:0140410">
    <property type="term" value="F:monoatomic cation:bicarbonate symporter activity"/>
    <property type="evidence" value="ECO:0007669"/>
    <property type="project" value="TreeGrafter"/>
</dbReference>
<keyword evidence="3 7" id="KW-0812">Transmembrane</keyword>
<accession>A0AAV7SBZ8</accession>
<evidence type="ECO:0000313" key="10">
    <source>
        <dbReference type="Proteomes" id="UP001066276"/>
    </source>
</evidence>
<evidence type="ECO:0000256" key="8">
    <source>
        <dbReference type="SAM" id="SignalP"/>
    </source>
</evidence>
<organism evidence="9 10">
    <name type="scientific">Pleurodeles waltl</name>
    <name type="common">Iberian ribbed newt</name>
    <dbReference type="NCBI Taxonomy" id="8319"/>
    <lineage>
        <taxon>Eukaryota</taxon>
        <taxon>Metazoa</taxon>
        <taxon>Chordata</taxon>
        <taxon>Craniata</taxon>
        <taxon>Vertebrata</taxon>
        <taxon>Euteleostomi</taxon>
        <taxon>Amphibia</taxon>
        <taxon>Batrachia</taxon>
        <taxon>Caudata</taxon>
        <taxon>Salamandroidea</taxon>
        <taxon>Salamandridae</taxon>
        <taxon>Pleurodelinae</taxon>
        <taxon>Pleurodeles</taxon>
    </lineage>
</organism>
<keyword evidence="8" id="KW-0732">Signal</keyword>
<comment type="subcellular location">
    <subcellularLocation>
        <location evidence="1">Membrane</location>
        <topology evidence="1">Multi-pass membrane protein</topology>
    </subcellularLocation>
</comment>
<feature type="transmembrane region" description="Helical" evidence="7">
    <location>
        <begin position="360"/>
        <end position="383"/>
    </location>
</feature>
<protein>
    <recommendedName>
        <fullName evidence="11">Zinc transporter ZIP5</fullName>
    </recommendedName>
</protein>
<feature type="transmembrane region" description="Helical" evidence="7">
    <location>
        <begin position="312"/>
        <end position="340"/>
    </location>
</feature>
<dbReference type="Proteomes" id="UP001066276">
    <property type="component" value="Chromosome 4_2"/>
</dbReference>
<proteinExistence type="inferred from homology"/>
<evidence type="ECO:0000256" key="3">
    <source>
        <dbReference type="ARBA" id="ARBA00022692"/>
    </source>
</evidence>
<evidence type="ECO:0000256" key="6">
    <source>
        <dbReference type="SAM" id="MobiDB-lite"/>
    </source>
</evidence>
<dbReference type="PANTHER" id="PTHR12191">
    <property type="entry name" value="SOLUTE CARRIER FAMILY 39"/>
    <property type="match status" value="1"/>
</dbReference>
<dbReference type="EMBL" id="JANPWB010000008">
    <property type="protein sequence ID" value="KAJ1160723.1"/>
    <property type="molecule type" value="Genomic_DNA"/>
</dbReference>
<keyword evidence="10" id="KW-1185">Reference proteome</keyword>
<comment type="caution">
    <text evidence="9">The sequence shown here is derived from an EMBL/GenBank/DDBJ whole genome shotgun (WGS) entry which is preliminary data.</text>
</comment>
<feature type="region of interest" description="Disordered" evidence="6">
    <location>
        <begin position="445"/>
        <end position="475"/>
    </location>
</feature>
<feature type="chain" id="PRO_5043417577" description="Zinc transporter ZIP5" evidence="8">
    <location>
        <begin position="21"/>
        <end position="642"/>
    </location>
</feature>
<dbReference type="InterPro" id="IPR003689">
    <property type="entry name" value="ZIP"/>
</dbReference>
<evidence type="ECO:0000256" key="4">
    <source>
        <dbReference type="ARBA" id="ARBA00022989"/>
    </source>
</evidence>
<keyword evidence="4 7" id="KW-1133">Transmembrane helix</keyword>
<dbReference type="Pfam" id="PF02535">
    <property type="entry name" value="Zip"/>
    <property type="match status" value="1"/>
</dbReference>
<feature type="signal peptide" evidence="8">
    <location>
        <begin position="1"/>
        <end position="20"/>
    </location>
</feature>
<feature type="transmembrane region" description="Helical" evidence="7">
    <location>
        <begin position="281"/>
        <end position="305"/>
    </location>
</feature>
<evidence type="ECO:0008006" key="11">
    <source>
        <dbReference type="Google" id="ProtNLM"/>
    </source>
</evidence>
<evidence type="ECO:0000256" key="1">
    <source>
        <dbReference type="ARBA" id="ARBA00004141"/>
    </source>
</evidence>
<name>A0AAV7SBZ8_PLEWA</name>
<reference evidence="9" key="1">
    <citation type="journal article" date="2022" name="bioRxiv">
        <title>Sequencing and chromosome-scale assembly of the giantPleurodeles waltlgenome.</title>
        <authorList>
            <person name="Brown T."/>
            <person name="Elewa A."/>
            <person name="Iarovenko S."/>
            <person name="Subramanian E."/>
            <person name="Araus A.J."/>
            <person name="Petzold A."/>
            <person name="Susuki M."/>
            <person name="Suzuki K.-i.T."/>
            <person name="Hayashi T."/>
            <person name="Toyoda A."/>
            <person name="Oliveira C."/>
            <person name="Osipova E."/>
            <person name="Leigh N.D."/>
            <person name="Simon A."/>
            <person name="Yun M.H."/>
        </authorList>
    </citation>
    <scope>NUCLEOTIDE SEQUENCE</scope>
    <source>
        <strain evidence="9">20211129_DDA</strain>
        <tissue evidence="9">Liver</tissue>
    </source>
</reference>
<sequence length="642" mass="70569">MPLLSPLWLFLLIYSHLCHGDLKSNASVLPITEDAHYKGQQSILQDANANGRQAVFRNAEEEQGYYLQQLFMQYGQNGTLSFNGLTNLLQNLGLGQVQVVEIQHEDLGHGHVSHLDILEVQEQKHAHSHSSLEHAVESDINTTSRSQAVKVWTKQTTTKPGKTHLVQSTTEAGREFTNAGNAWSRQSWSRPEQIQSGHHWARNNILEQLLLLDHSNYNHLHEDCLNVTQLLLNFGLNGIEELTPQQFSLICPALLYQIDSRVCIRHDDVLRVQQEKAAWDMAVVGFGFLAITIISVPSLLAILLVPLLSRSVFYFLLAFLVALAVGTLCGDALLHLLPHAHGTHHKVLKPRQVEAPEDSILKGLCVVAGIYLLFLIENILGLTKRRTKKKKTKSDCSGSQQASLVALRALGSTEAEQNSPSSFDQEPGSTEKIHHCSLLVQAEPGEEHNNTAQSTHTSREDVPFHMGHSHGPQQTGAADISDIAWMVILGDGIHNFTDGLAIGAAFSQGIPSGLSTSIAVFCHELPHELGDFAVLLQAGMPVRRVLVFSLLSAFLGYLGMLVGTTVSQSSSKVTPWIFAGTAGIFLYVALVDMLPDMLQRDPAGRGKTKIFFLRNFGFLLGTALMLCIALFEDGLQFLIADL</sequence>
<feature type="transmembrane region" description="Helical" evidence="7">
    <location>
        <begin position="545"/>
        <end position="567"/>
    </location>
</feature>
<dbReference type="GO" id="GO:0071578">
    <property type="term" value="P:zinc ion import across plasma membrane"/>
    <property type="evidence" value="ECO:0007669"/>
    <property type="project" value="TreeGrafter"/>
</dbReference>
<dbReference type="AlphaFoldDB" id="A0AAV7SBZ8"/>